<comment type="caution">
    <text evidence="1">The sequence shown here is derived from an EMBL/GenBank/DDBJ whole genome shotgun (WGS) entry which is preliminary data.</text>
</comment>
<evidence type="ECO:0000313" key="1">
    <source>
        <dbReference type="EMBL" id="GLR87664.1"/>
    </source>
</evidence>
<name>A0ABQ6B2K9_9BRAD</name>
<evidence type="ECO:0000313" key="2">
    <source>
        <dbReference type="Proteomes" id="UP001156905"/>
    </source>
</evidence>
<gene>
    <name evidence="1" type="ORF">GCM10007857_43750</name>
</gene>
<organism evidence="1 2">
    <name type="scientific">Bradyrhizobium iriomotense</name>
    <dbReference type="NCBI Taxonomy" id="441950"/>
    <lineage>
        <taxon>Bacteria</taxon>
        <taxon>Pseudomonadati</taxon>
        <taxon>Pseudomonadota</taxon>
        <taxon>Alphaproteobacteria</taxon>
        <taxon>Hyphomicrobiales</taxon>
        <taxon>Nitrobacteraceae</taxon>
        <taxon>Bradyrhizobium</taxon>
    </lineage>
</organism>
<proteinExistence type="predicted"/>
<dbReference type="EMBL" id="BSOW01000015">
    <property type="protein sequence ID" value="GLR87664.1"/>
    <property type="molecule type" value="Genomic_DNA"/>
</dbReference>
<accession>A0ABQ6B2K9</accession>
<dbReference type="Proteomes" id="UP001156905">
    <property type="component" value="Unassembled WGS sequence"/>
</dbReference>
<sequence length="66" mass="7253">MLDAPTTALLRVVLDDVCKNLSPYETGTRALVASKILEAATTGERRPDCLKQIGRDAISKTPIIWR</sequence>
<protein>
    <submittedName>
        <fullName evidence="1">Uncharacterized protein</fullName>
    </submittedName>
</protein>
<keyword evidence="2" id="KW-1185">Reference proteome</keyword>
<reference evidence="2" key="1">
    <citation type="journal article" date="2019" name="Int. J. Syst. Evol. Microbiol.">
        <title>The Global Catalogue of Microorganisms (GCM) 10K type strain sequencing project: providing services to taxonomists for standard genome sequencing and annotation.</title>
        <authorList>
            <consortium name="The Broad Institute Genomics Platform"/>
            <consortium name="The Broad Institute Genome Sequencing Center for Infectious Disease"/>
            <person name="Wu L."/>
            <person name="Ma J."/>
        </authorList>
    </citation>
    <scope>NUCLEOTIDE SEQUENCE [LARGE SCALE GENOMIC DNA]</scope>
    <source>
        <strain evidence="2">NBRC 102520</strain>
    </source>
</reference>